<comment type="caution">
    <text evidence="2">The sequence shown here is derived from an EMBL/GenBank/DDBJ whole genome shotgun (WGS) entry which is preliminary data.</text>
</comment>
<dbReference type="InterPro" id="IPR002509">
    <property type="entry name" value="NODB_dom"/>
</dbReference>
<evidence type="ECO:0000259" key="1">
    <source>
        <dbReference type="PROSITE" id="PS51677"/>
    </source>
</evidence>
<name>A0ABS6KH71_9MYCO</name>
<dbReference type="PANTHER" id="PTHR10587">
    <property type="entry name" value="GLYCOSYL TRANSFERASE-RELATED"/>
    <property type="match status" value="1"/>
</dbReference>
<dbReference type="InterPro" id="IPR006311">
    <property type="entry name" value="TAT_signal"/>
</dbReference>
<accession>A0ABS6KH71</accession>
<gene>
    <name evidence="2" type="ORF">FR943_03450</name>
</gene>
<organism evidence="2 3">
    <name type="scientific">[Mycobacterium] fortunisiensis</name>
    <dbReference type="NCBI Taxonomy" id="2600579"/>
    <lineage>
        <taxon>Bacteria</taxon>
        <taxon>Bacillati</taxon>
        <taxon>Actinomycetota</taxon>
        <taxon>Actinomycetes</taxon>
        <taxon>Mycobacteriales</taxon>
        <taxon>Mycobacteriaceae</taxon>
        <taxon>Mycolicibacterium</taxon>
    </lineage>
</organism>
<dbReference type="EMBL" id="VOMB01000004">
    <property type="protein sequence ID" value="MBU9762910.1"/>
    <property type="molecule type" value="Genomic_DNA"/>
</dbReference>
<dbReference type="PANTHER" id="PTHR10587:SF134">
    <property type="entry name" value="SECRETED PROTEIN"/>
    <property type="match status" value="1"/>
</dbReference>
<dbReference type="PROSITE" id="PS51318">
    <property type="entry name" value="TAT"/>
    <property type="match status" value="1"/>
</dbReference>
<evidence type="ECO:0000313" key="3">
    <source>
        <dbReference type="Proteomes" id="UP000812982"/>
    </source>
</evidence>
<dbReference type="PROSITE" id="PS51677">
    <property type="entry name" value="NODB"/>
    <property type="match status" value="1"/>
</dbReference>
<dbReference type="Proteomes" id="UP000812982">
    <property type="component" value="Unassembled WGS sequence"/>
</dbReference>
<dbReference type="Pfam" id="PF01522">
    <property type="entry name" value="Polysacc_deac_1"/>
    <property type="match status" value="1"/>
</dbReference>
<feature type="domain" description="NodB homology" evidence="1">
    <location>
        <begin position="67"/>
        <end position="264"/>
    </location>
</feature>
<protein>
    <submittedName>
        <fullName evidence="2">Polysaccharide deacetylase family protein</fullName>
    </submittedName>
</protein>
<dbReference type="RefSeq" id="WP_217154914.1">
    <property type="nucleotide sequence ID" value="NZ_VOMB01000004.1"/>
</dbReference>
<reference evidence="2 3" key="1">
    <citation type="journal article" date="2021" name="Sci. Rep.">
        <title>Phenotypic and genomic hallmarks of a novel, potentially pathogenic rapidly growing Mycobacterium species related to the Mycobacterium fortuitum complex.</title>
        <authorList>
            <person name="Gharbi R."/>
            <person name="Khanna V."/>
            <person name="Frigui W."/>
            <person name="Mhenni B."/>
            <person name="Brosch R."/>
            <person name="Mardassi H."/>
        </authorList>
    </citation>
    <scope>NUCLEOTIDE SEQUENCE [LARGE SCALE GENOMIC DNA]</scope>
    <source>
        <strain evidence="2 3">TNTM28</strain>
    </source>
</reference>
<evidence type="ECO:0000313" key="2">
    <source>
        <dbReference type="EMBL" id="MBU9762910.1"/>
    </source>
</evidence>
<proteinExistence type="predicted"/>
<keyword evidence="3" id="KW-1185">Reference proteome</keyword>
<sequence length="264" mass="27852">MITRRAFVTAAVGSIAAGLVVRSGARAWADPNAIDPPSVAVLNKRRVPTQWGMALPGIVTSFVATGRQLALTFDACDGACDDALLDTLQRHGVPAVLMLNSKWVDRNPDRARQLAGNPLFEIGNHGTRHVPLSVTGRSAYGIAGTRSSDEVVDELWGNHQRLTALTGRAPTWFRPGTAHYDDVAVQIVRELGEQPLGFSVNADAGATASAGVVRANVMDAAPGSIVLAHMNHPQSGTHVGFAQAIPAMQAAGWQFVSPTGRAVR</sequence>
<dbReference type="InterPro" id="IPR050248">
    <property type="entry name" value="Polysacc_deacetylase_ArnD"/>
</dbReference>